<dbReference type="InterPro" id="IPR025354">
    <property type="entry name" value="DUF4258"/>
</dbReference>
<dbReference type="Pfam" id="PF14076">
    <property type="entry name" value="DUF4258"/>
    <property type="match status" value="1"/>
</dbReference>
<evidence type="ECO:0000313" key="1">
    <source>
        <dbReference type="EMBL" id="ABU57068.1"/>
    </source>
</evidence>
<accession>A7NHX1</accession>
<dbReference type="Proteomes" id="UP000000263">
    <property type="component" value="Chromosome"/>
</dbReference>
<dbReference type="eggNOG" id="ENOG5032Z5Y">
    <property type="taxonomic scope" value="Bacteria"/>
</dbReference>
<dbReference type="EMBL" id="CP000804">
    <property type="protein sequence ID" value="ABU57068.1"/>
    <property type="molecule type" value="Genomic_DNA"/>
</dbReference>
<evidence type="ECO:0008006" key="3">
    <source>
        <dbReference type="Google" id="ProtNLM"/>
    </source>
</evidence>
<dbReference type="RefSeq" id="WP_012119498.1">
    <property type="nucleotide sequence ID" value="NC_009767.1"/>
</dbReference>
<dbReference type="HOGENOM" id="CLU_161787_0_1_0"/>
<dbReference type="OrthoDB" id="964236at2"/>
<organism evidence="1 2">
    <name type="scientific">Roseiflexus castenholzii (strain DSM 13941 / HLO8)</name>
    <dbReference type="NCBI Taxonomy" id="383372"/>
    <lineage>
        <taxon>Bacteria</taxon>
        <taxon>Bacillati</taxon>
        <taxon>Chloroflexota</taxon>
        <taxon>Chloroflexia</taxon>
        <taxon>Chloroflexales</taxon>
        <taxon>Roseiflexineae</taxon>
        <taxon>Roseiflexaceae</taxon>
        <taxon>Roseiflexus</taxon>
    </lineage>
</organism>
<dbReference type="AlphaFoldDB" id="A7NHX1"/>
<protein>
    <recommendedName>
        <fullName evidence="3">DUF4258 domain-containing protein</fullName>
    </recommendedName>
</protein>
<name>A7NHX1_ROSCS</name>
<dbReference type="KEGG" id="rca:Rcas_0955"/>
<gene>
    <name evidence="1" type="ordered locus">Rcas_0955</name>
</gene>
<reference evidence="1 2" key="1">
    <citation type="submission" date="2007-08" db="EMBL/GenBank/DDBJ databases">
        <title>Complete sequence of Roseiflexus castenholzii DSM 13941.</title>
        <authorList>
            <consortium name="US DOE Joint Genome Institute"/>
            <person name="Copeland A."/>
            <person name="Lucas S."/>
            <person name="Lapidus A."/>
            <person name="Barry K."/>
            <person name="Glavina del Rio T."/>
            <person name="Dalin E."/>
            <person name="Tice H."/>
            <person name="Pitluck S."/>
            <person name="Thompson L.S."/>
            <person name="Brettin T."/>
            <person name="Bruce D."/>
            <person name="Detter J.C."/>
            <person name="Han C."/>
            <person name="Tapia R."/>
            <person name="Schmutz J."/>
            <person name="Larimer F."/>
            <person name="Land M."/>
            <person name="Hauser L."/>
            <person name="Kyrpides N."/>
            <person name="Mikhailova N."/>
            <person name="Bryant D.A."/>
            <person name="Hanada S."/>
            <person name="Tsukatani Y."/>
            <person name="Richardson P."/>
        </authorList>
    </citation>
    <scope>NUCLEOTIDE SEQUENCE [LARGE SCALE GENOMIC DNA]</scope>
    <source>
        <strain evidence="2">DSM 13941 / HLO8</strain>
    </source>
</reference>
<dbReference type="STRING" id="383372.Rcas_0955"/>
<sequence>MDIQNIIDAIRHNRIRITEHADEEAQADHLSFDEIFFSILHGEIIEDYPTDKPYPSCLIYGDSFIGEPIHSVWAYNPGTQWAVLITVYRPDPERWINWRIRRKR</sequence>
<keyword evidence="2" id="KW-1185">Reference proteome</keyword>
<proteinExistence type="predicted"/>
<evidence type="ECO:0000313" key="2">
    <source>
        <dbReference type="Proteomes" id="UP000000263"/>
    </source>
</evidence>